<dbReference type="InterPro" id="IPR029320">
    <property type="entry name" value="Acyl-CoA_ox_N"/>
</dbReference>
<dbReference type="Gene3D" id="2.40.110.10">
    <property type="entry name" value="Butyryl-CoA Dehydrogenase, subunit A, domain 2"/>
    <property type="match status" value="1"/>
</dbReference>
<dbReference type="PIRSF" id="PIRSF000168">
    <property type="entry name" value="Acyl-CoA_oxidase"/>
    <property type="match status" value="1"/>
</dbReference>
<dbReference type="Gene3D" id="1.20.140.10">
    <property type="entry name" value="Butyryl-CoA Dehydrogenase, subunit A, domain 3"/>
    <property type="match status" value="2"/>
</dbReference>
<dbReference type="AlphaFoldDB" id="A0A819VD34"/>
<evidence type="ECO:0000256" key="5">
    <source>
        <dbReference type="ARBA" id="ARBA00006288"/>
    </source>
</evidence>
<dbReference type="PANTHER" id="PTHR10909">
    <property type="entry name" value="ELECTRON TRANSPORT OXIDOREDUCTASE"/>
    <property type="match status" value="1"/>
</dbReference>
<evidence type="ECO:0000256" key="7">
    <source>
        <dbReference type="ARBA" id="ARBA00022827"/>
    </source>
</evidence>
<evidence type="ECO:0000313" key="19">
    <source>
        <dbReference type="Proteomes" id="UP000663873"/>
    </source>
</evidence>
<dbReference type="InterPro" id="IPR002655">
    <property type="entry name" value="Acyl-CoA_oxidase_C"/>
</dbReference>
<evidence type="ECO:0000259" key="16">
    <source>
        <dbReference type="Pfam" id="PF14749"/>
    </source>
</evidence>
<accession>A0A819VD34</accession>
<evidence type="ECO:0000256" key="11">
    <source>
        <dbReference type="ARBA" id="ARBA00023140"/>
    </source>
</evidence>
<dbReference type="InterPro" id="IPR046373">
    <property type="entry name" value="Acyl-CoA_Oxase/DH_mid-dom_sf"/>
</dbReference>
<dbReference type="InterPro" id="IPR037069">
    <property type="entry name" value="AcylCoA_DH/ox_N_sf"/>
</dbReference>
<dbReference type="Pfam" id="PF22924">
    <property type="entry name" value="ACOX_C_alpha1"/>
    <property type="match status" value="1"/>
</dbReference>
<evidence type="ECO:0000256" key="12">
    <source>
        <dbReference type="PIRNR" id="PIRNR000168"/>
    </source>
</evidence>
<feature type="binding site" evidence="14">
    <location>
        <position position="158"/>
    </location>
    <ligand>
        <name>FAD</name>
        <dbReference type="ChEBI" id="CHEBI:57692"/>
    </ligand>
</feature>
<dbReference type="GO" id="GO:0055088">
    <property type="term" value="P:lipid homeostasis"/>
    <property type="evidence" value="ECO:0007669"/>
    <property type="project" value="TreeGrafter"/>
</dbReference>
<evidence type="ECO:0000259" key="15">
    <source>
        <dbReference type="Pfam" id="PF01756"/>
    </source>
</evidence>
<evidence type="ECO:0000256" key="6">
    <source>
        <dbReference type="ARBA" id="ARBA00022630"/>
    </source>
</evidence>
<dbReference type="GO" id="GO:0003997">
    <property type="term" value="F:acyl-CoA oxidase activity"/>
    <property type="evidence" value="ECO:0007669"/>
    <property type="project" value="UniProtKB-EC"/>
</dbReference>
<dbReference type="PANTHER" id="PTHR10909:SF250">
    <property type="entry name" value="PEROXISOMAL ACYL-COENZYME A OXIDASE 1"/>
    <property type="match status" value="1"/>
</dbReference>
<dbReference type="InterPro" id="IPR036250">
    <property type="entry name" value="AcylCo_DH-like_C"/>
</dbReference>
<organism evidence="18 19">
    <name type="scientific">Rotaria socialis</name>
    <dbReference type="NCBI Taxonomy" id="392032"/>
    <lineage>
        <taxon>Eukaryota</taxon>
        <taxon>Metazoa</taxon>
        <taxon>Spiralia</taxon>
        <taxon>Gnathifera</taxon>
        <taxon>Rotifera</taxon>
        <taxon>Eurotatoria</taxon>
        <taxon>Bdelloidea</taxon>
        <taxon>Philodinida</taxon>
        <taxon>Philodinidae</taxon>
        <taxon>Rotaria</taxon>
    </lineage>
</organism>
<evidence type="ECO:0000256" key="3">
    <source>
        <dbReference type="ARBA" id="ARBA00004275"/>
    </source>
</evidence>
<evidence type="ECO:0000256" key="4">
    <source>
        <dbReference type="ARBA" id="ARBA00004846"/>
    </source>
</evidence>
<feature type="domain" description="Acyl-CoA oxidase C-alpha1" evidence="17">
    <location>
        <begin position="312"/>
        <end position="471"/>
    </location>
</feature>
<name>A0A819VD34_9BILA</name>
<comment type="subcellular location">
    <subcellularLocation>
        <location evidence="3">Peroxisome</location>
    </subcellularLocation>
</comment>
<evidence type="ECO:0000256" key="14">
    <source>
        <dbReference type="PIRSR" id="PIRSR000168-2"/>
    </source>
</evidence>
<dbReference type="Gene3D" id="1.10.540.10">
    <property type="entry name" value="Acyl-CoA dehydrogenase/oxidase, N-terminal domain"/>
    <property type="match status" value="1"/>
</dbReference>
<feature type="active site" description="Proton acceptor" evidence="13">
    <location>
        <position position="456"/>
    </location>
</feature>
<gene>
    <name evidence="18" type="ORF">UJA718_LOCUS668</name>
</gene>
<feature type="domain" description="Acyl-coenzyme A oxidase N-terminal" evidence="16">
    <location>
        <begin position="31"/>
        <end position="152"/>
    </location>
</feature>
<dbReference type="FunFam" id="1.20.140.10:FF:000013">
    <property type="entry name" value="Acyl-coenzyme A oxidase"/>
    <property type="match status" value="1"/>
</dbReference>
<comment type="caution">
    <text evidence="18">The sequence shown here is derived from an EMBL/GenBank/DDBJ whole genome shotgun (WGS) entry which is preliminary data.</text>
</comment>
<dbReference type="GO" id="GO:0071949">
    <property type="term" value="F:FAD binding"/>
    <property type="evidence" value="ECO:0007669"/>
    <property type="project" value="InterPro"/>
</dbReference>
<evidence type="ECO:0000256" key="13">
    <source>
        <dbReference type="PIRSR" id="PIRSR000168-1"/>
    </source>
</evidence>
<dbReference type="Proteomes" id="UP000663873">
    <property type="component" value="Unassembled WGS sequence"/>
</dbReference>
<dbReference type="FunFam" id="1.20.140.10:FF:000015">
    <property type="entry name" value="Acyl-coenzyme A oxidase"/>
    <property type="match status" value="1"/>
</dbReference>
<dbReference type="GO" id="GO:0005777">
    <property type="term" value="C:peroxisome"/>
    <property type="evidence" value="ECO:0007669"/>
    <property type="project" value="UniProtKB-SubCell"/>
</dbReference>
<dbReference type="EMBL" id="CAJOBP010000035">
    <property type="protein sequence ID" value="CAF4106915.1"/>
    <property type="molecule type" value="Genomic_DNA"/>
</dbReference>
<comment type="similarity">
    <text evidence="5 12">Belongs to the acyl-CoA oxidase family.</text>
</comment>
<dbReference type="InterPro" id="IPR012258">
    <property type="entry name" value="Acyl-CoA_oxidase"/>
</dbReference>
<dbReference type="GO" id="GO:0005504">
    <property type="term" value="F:fatty acid binding"/>
    <property type="evidence" value="ECO:0007669"/>
    <property type="project" value="TreeGrafter"/>
</dbReference>
<comment type="pathway">
    <text evidence="4">Lipid metabolism; peroxisomal fatty acid beta-oxidation.</text>
</comment>
<keyword evidence="9" id="KW-0560">Oxidoreductase</keyword>
<dbReference type="GO" id="GO:0033540">
    <property type="term" value="P:fatty acid beta-oxidation using acyl-CoA oxidase"/>
    <property type="evidence" value="ECO:0007669"/>
    <property type="project" value="TreeGrafter"/>
</dbReference>
<comment type="cofactor">
    <cofactor evidence="2">
        <name>FAD</name>
        <dbReference type="ChEBI" id="CHEBI:57692"/>
    </cofactor>
</comment>
<evidence type="ECO:0000256" key="8">
    <source>
        <dbReference type="ARBA" id="ARBA00022832"/>
    </source>
</evidence>
<protein>
    <recommendedName>
        <fullName evidence="12">Acyl-coenzyme A oxidase</fullName>
    </recommendedName>
</protein>
<comment type="catalytic activity">
    <reaction evidence="1">
        <text>a 2,3-saturated acyl-CoA + O2 = a (2E)-enoyl-CoA + H2O2</text>
        <dbReference type="Rhea" id="RHEA:38959"/>
        <dbReference type="ChEBI" id="CHEBI:15379"/>
        <dbReference type="ChEBI" id="CHEBI:16240"/>
        <dbReference type="ChEBI" id="CHEBI:58856"/>
        <dbReference type="ChEBI" id="CHEBI:65111"/>
        <dbReference type="EC" id="1.3.3.6"/>
    </reaction>
</comment>
<dbReference type="Pfam" id="PF14749">
    <property type="entry name" value="Acyl-CoA_ox_N"/>
    <property type="match status" value="1"/>
</dbReference>
<reference evidence="18" key="1">
    <citation type="submission" date="2021-02" db="EMBL/GenBank/DDBJ databases">
        <authorList>
            <person name="Nowell W R."/>
        </authorList>
    </citation>
    <scope>NUCLEOTIDE SEQUENCE</scope>
</reference>
<evidence type="ECO:0000313" key="18">
    <source>
        <dbReference type="EMBL" id="CAF4106915.1"/>
    </source>
</evidence>
<dbReference type="SUPFAM" id="SSF47203">
    <property type="entry name" value="Acyl-CoA dehydrogenase C-terminal domain-like"/>
    <property type="match status" value="2"/>
</dbReference>
<keyword evidence="10" id="KW-0443">Lipid metabolism</keyword>
<keyword evidence="8" id="KW-0276">Fatty acid metabolism</keyword>
<feature type="binding site" evidence="14">
    <location>
        <position position="197"/>
    </location>
    <ligand>
        <name>FAD</name>
        <dbReference type="ChEBI" id="CHEBI:57692"/>
    </ligand>
</feature>
<evidence type="ECO:0000256" key="1">
    <source>
        <dbReference type="ARBA" id="ARBA00001201"/>
    </source>
</evidence>
<keyword evidence="7 12" id="KW-0274">FAD</keyword>
<sequence>MVDTKDQGPYYRISDTKNADLLRERQSATFDVEELTQFMFAGPNNYFNVNIRRQITRQAYAYPIHKTHLPLEYLDSDEYYSVVIRKSFAGVKEAERLNITNKKYRDWFLNIFCGGKFAFQLHTSMFIHTLETLASDEQKEKFLPLARSFQIIGTYAQTELGHGSNLQRLETEAVFDRTTDSFILNMPTLTATKFWPGALGQSSNYVLLMAQLYAPDRHHPCGLQMFFVQIRDLKTHLPLPGKIACSVWLDYSELFLGVEVGEISTRFFHEAGDNGYLRLTNVRIPRNQMLTKLAYVDEQGTFHRLADPRLLYGAMLATRVNLCAFFALLLARAVTIAVRYSAVRRQGQTPSGKETLIIDYPLQQDKLVPCIASTYAFFYSFMKLENLRAQILDGDTILFDRLAELHAVSSGLKAYSSGIAERFSQICRVACGGHGYLVASGIKPVNNMLDAGCTYEGDNAVLFQQTARFLVKAIQKDDDEMNIDSSIAYLFSTKPAPAAIVDLDDYCRLFECRSQMLLKSISNRLMESSSPSSTPHDIFVKNSIELVHVAKAYIETFVLRALYDGVRKALGHNSLALVFEQLFHVFAIHTLRNQAADFIRLKLLTAEQVYQLETYSLPDMYNRLRPNLVTLVDGFDFHDNELNSCLGRYDGQVYEALMERARLNPTNQHKVHPIWTSIRQNPTSKL</sequence>
<evidence type="ECO:0000256" key="9">
    <source>
        <dbReference type="ARBA" id="ARBA00023002"/>
    </source>
</evidence>
<dbReference type="Pfam" id="PF01756">
    <property type="entry name" value="ACOX"/>
    <property type="match status" value="1"/>
</dbReference>
<proteinExistence type="inferred from homology"/>
<dbReference type="InterPro" id="IPR055060">
    <property type="entry name" value="ACOX_C_alpha1"/>
</dbReference>
<evidence type="ECO:0000259" key="17">
    <source>
        <dbReference type="Pfam" id="PF22924"/>
    </source>
</evidence>
<dbReference type="InterPro" id="IPR009100">
    <property type="entry name" value="AcylCoA_DH/oxidase_NM_dom_sf"/>
</dbReference>
<keyword evidence="19" id="KW-1185">Reference proteome</keyword>
<evidence type="ECO:0000256" key="10">
    <source>
        <dbReference type="ARBA" id="ARBA00023098"/>
    </source>
</evidence>
<evidence type="ECO:0000256" key="2">
    <source>
        <dbReference type="ARBA" id="ARBA00001974"/>
    </source>
</evidence>
<dbReference type="SUPFAM" id="SSF56645">
    <property type="entry name" value="Acyl-CoA dehydrogenase NM domain-like"/>
    <property type="match status" value="1"/>
</dbReference>
<keyword evidence="11" id="KW-0576">Peroxisome</keyword>
<feature type="domain" description="Acyl-CoA oxidase C-terminal" evidence="15">
    <location>
        <begin position="502"/>
        <end position="678"/>
    </location>
</feature>
<keyword evidence="6 12" id="KW-0285">Flavoprotein</keyword>